<organism evidence="4 5">
    <name type="scientific">Amycolatopsis minnesotensis</name>
    <dbReference type="NCBI Taxonomy" id="337894"/>
    <lineage>
        <taxon>Bacteria</taxon>
        <taxon>Bacillati</taxon>
        <taxon>Actinomycetota</taxon>
        <taxon>Actinomycetes</taxon>
        <taxon>Pseudonocardiales</taxon>
        <taxon>Pseudonocardiaceae</taxon>
        <taxon>Amycolatopsis</taxon>
    </lineage>
</organism>
<comment type="similarity">
    <text evidence="1">Belongs to the amidase family.</text>
</comment>
<evidence type="ECO:0000256" key="1">
    <source>
        <dbReference type="ARBA" id="ARBA00009199"/>
    </source>
</evidence>
<comment type="caution">
    <text evidence="4">The sequence shown here is derived from an EMBL/GenBank/DDBJ whole genome shotgun (WGS) entry which is preliminary data.</text>
</comment>
<evidence type="ECO:0000313" key="4">
    <source>
        <dbReference type="EMBL" id="GAA1944845.1"/>
    </source>
</evidence>
<keyword evidence="5" id="KW-1185">Reference proteome</keyword>
<dbReference type="InterPro" id="IPR023631">
    <property type="entry name" value="Amidase_dom"/>
</dbReference>
<evidence type="ECO:0000313" key="5">
    <source>
        <dbReference type="Proteomes" id="UP001501116"/>
    </source>
</evidence>
<name>A0ABP5BGU9_9PSEU</name>
<gene>
    <name evidence="4" type="ORF">GCM10009754_10730</name>
</gene>
<accession>A0ABP5BGU9</accession>
<evidence type="ECO:0000256" key="2">
    <source>
        <dbReference type="SAM" id="MobiDB-lite"/>
    </source>
</evidence>
<protein>
    <submittedName>
        <fullName evidence="4">Amidase family protein</fullName>
    </submittedName>
</protein>
<dbReference type="RefSeq" id="WP_344414028.1">
    <property type="nucleotide sequence ID" value="NZ_BAAANN010000003.1"/>
</dbReference>
<dbReference type="InterPro" id="IPR000120">
    <property type="entry name" value="Amidase"/>
</dbReference>
<dbReference type="InterPro" id="IPR036928">
    <property type="entry name" value="AS_sf"/>
</dbReference>
<feature type="region of interest" description="Disordered" evidence="2">
    <location>
        <begin position="465"/>
        <end position="484"/>
    </location>
</feature>
<dbReference type="PANTHER" id="PTHR11895">
    <property type="entry name" value="TRANSAMIDASE"/>
    <property type="match status" value="1"/>
</dbReference>
<proteinExistence type="inferred from homology"/>
<dbReference type="Pfam" id="PF01425">
    <property type="entry name" value="Amidase"/>
    <property type="match status" value="1"/>
</dbReference>
<dbReference type="SUPFAM" id="SSF75304">
    <property type="entry name" value="Amidase signature (AS) enzymes"/>
    <property type="match status" value="1"/>
</dbReference>
<dbReference type="Gene3D" id="3.90.1300.10">
    <property type="entry name" value="Amidase signature (AS) domain"/>
    <property type="match status" value="1"/>
</dbReference>
<dbReference type="EMBL" id="BAAANN010000003">
    <property type="protein sequence ID" value="GAA1944845.1"/>
    <property type="molecule type" value="Genomic_DNA"/>
</dbReference>
<feature type="domain" description="Amidase" evidence="3">
    <location>
        <begin position="51"/>
        <end position="447"/>
    </location>
</feature>
<dbReference type="PANTHER" id="PTHR11895:SF7">
    <property type="entry name" value="GLUTAMYL-TRNA(GLN) AMIDOTRANSFERASE SUBUNIT A, MITOCHONDRIAL"/>
    <property type="match status" value="1"/>
</dbReference>
<evidence type="ECO:0000259" key="3">
    <source>
        <dbReference type="Pfam" id="PF01425"/>
    </source>
</evidence>
<sequence length="484" mass="50428">MELSEYARYDGIGLRRLIEAGEVTAAEVEAVARRAIEGANAAVNGLAAPPFDTALTHDGDGPLGGVPFLLKDSGPMAAGVEFCVGSRGLDGVRARHDHDLMRRFRAAGLAALGRTTVPELGLSFATEPVRYGPTRNPWDLGRGAGGSSGGAAALVAAGAVPIAHANDSAGSTRIPASCCGLVGLKPSRGRTPSGPDSGDPAFGAVSEFVVTRTLRDAALVLDLVHGYEPGDKYTAPPPSRPYAEELSAIPRGLRVAVSTEAVSGAPVDAEVAVVTNRVAAVLADLGHEVTEARPEPGWDDVITAARAECVAIAMPFLTAPRRPDPAKLEAVPRQILAEAEVLTAVELMAMLDAQNRVSRAVGRFFAGYDLLVTPTIARLPAPHGVLSSDRDGYTTDSWLRTLFGYGPFTVQFNLAGQPALSLPLGHSENGLPIGVQLAAPYGRDDLLFAVAARLEEAMPWQHRLPPFTAGAGDASATGRPDRRG</sequence>
<reference evidence="5" key="1">
    <citation type="journal article" date="2019" name="Int. J. Syst. Evol. Microbiol.">
        <title>The Global Catalogue of Microorganisms (GCM) 10K type strain sequencing project: providing services to taxonomists for standard genome sequencing and annotation.</title>
        <authorList>
            <consortium name="The Broad Institute Genomics Platform"/>
            <consortium name="The Broad Institute Genome Sequencing Center for Infectious Disease"/>
            <person name="Wu L."/>
            <person name="Ma J."/>
        </authorList>
    </citation>
    <scope>NUCLEOTIDE SEQUENCE [LARGE SCALE GENOMIC DNA]</scope>
    <source>
        <strain evidence="5">JCM 14545</strain>
    </source>
</reference>
<dbReference type="Proteomes" id="UP001501116">
    <property type="component" value="Unassembled WGS sequence"/>
</dbReference>